<dbReference type="BioCyc" id="PCHR:PC22G06520-MONOMER"/>
<feature type="transmembrane region" description="Helical" evidence="7">
    <location>
        <begin position="409"/>
        <end position="429"/>
    </location>
</feature>
<protein>
    <submittedName>
        <fullName evidence="8">Pc22g06520 protein</fullName>
    </submittedName>
</protein>
<evidence type="ECO:0000256" key="4">
    <source>
        <dbReference type="ARBA" id="ARBA00022989"/>
    </source>
</evidence>
<evidence type="ECO:0000256" key="1">
    <source>
        <dbReference type="ARBA" id="ARBA00004141"/>
    </source>
</evidence>
<dbReference type="PANTHER" id="PTHR31064">
    <property type="entry name" value="POTASSIUM TRANSPORT PROTEIN DDB_G0292412-RELATED"/>
    <property type="match status" value="1"/>
</dbReference>
<name>B6HPU2_PENRW</name>
<dbReference type="VEuPathDB" id="FungiDB:PCH_Pc22g06520"/>
<dbReference type="eggNOG" id="KOG1341">
    <property type="taxonomic scope" value="Eukaryota"/>
</dbReference>
<dbReference type="HOGENOM" id="CLU_005947_4_1_1"/>
<evidence type="ECO:0000256" key="5">
    <source>
        <dbReference type="ARBA" id="ARBA00023065"/>
    </source>
</evidence>
<keyword evidence="2" id="KW-0813">Transport</keyword>
<dbReference type="EMBL" id="AM920437">
    <property type="protein sequence ID" value="CAP97940.1"/>
    <property type="molecule type" value="Genomic_DNA"/>
</dbReference>
<evidence type="ECO:0000256" key="7">
    <source>
        <dbReference type="SAM" id="Phobius"/>
    </source>
</evidence>
<feature type="transmembrane region" description="Helical" evidence="7">
    <location>
        <begin position="56"/>
        <end position="83"/>
    </location>
</feature>
<dbReference type="Pfam" id="PF02386">
    <property type="entry name" value="TrkH"/>
    <property type="match status" value="1"/>
</dbReference>
<dbReference type="GO" id="GO:0005886">
    <property type="term" value="C:plasma membrane"/>
    <property type="evidence" value="ECO:0007669"/>
    <property type="project" value="TreeGrafter"/>
</dbReference>
<feature type="transmembrane region" description="Helical" evidence="7">
    <location>
        <begin position="347"/>
        <end position="374"/>
    </location>
</feature>
<dbReference type="InterPro" id="IPR051143">
    <property type="entry name" value="TrkH_K-transport"/>
</dbReference>
<keyword evidence="4 7" id="KW-1133">Transmembrane helix</keyword>
<dbReference type="Proteomes" id="UP000000724">
    <property type="component" value="Contig Pc00c22"/>
</dbReference>
<gene>
    <name evidence="8" type="ORF">Pc22g06520</name>
    <name evidence="8" type="ORF">PCH_Pc22g06520</name>
</gene>
<evidence type="ECO:0000256" key="3">
    <source>
        <dbReference type="ARBA" id="ARBA00022692"/>
    </source>
</evidence>
<keyword evidence="9" id="KW-1185">Reference proteome</keyword>
<organism evidence="8 9">
    <name type="scientific">Penicillium rubens (strain ATCC 28089 / DSM 1075 / NRRL 1951 / Wisconsin 54-1255)</name>
    <name type="common">Penicillium chrysogenum</name>
    <dbReference type="NCBI Taxonomy" id="500485"/>
    <lineage>
        <taxon>Eukaryota</taxon>
        <taxon>Fungi</taxon>
        <taxon>Dikarya</taxon>
        <taxon>Ascomycota</taxon>
        <taxon>Pezizomycotina</taxon>
        <taxon>Eurotiomycetes</taxon>
        <taxon>Eurotiomycetidae</taxon>
        <taxon>Eurotiales</taxon>
        <taxon>Aspergillaceae</taxon>
        <taxon>Penicillium</taxon>
        <taxon>Penicillium chrysogenum species complex</taxon>
    </lineage>
</organism>
<dbReference type="GO" id="GO:1990573">
    <property type="term" value="P:potassium ion import across plasma membrane"/>
    <property type="evidence" value="ECO:0007669"/>
    <property type="project" value="TreeGrafter"/>
</dbReference>
<proteinExistence type="predicted"/>
<dbReference type="STRING" id="500485.B6HPU2"/>
<feature type="transmembrane region" description="Helical" evidence="7">
    <location>
        <begin position="122"/>
        <end position="143"/>
    </location>
</feature>
<dbReference type="PANTHER" id="PTHR31064:SF37">
    <property type="entry name" value="TRANSPORTER, PUTATIVE (EUROFUNG)-RELATED"/>
    <property type="match status" value="1"/>
</dbReference>
<evidence type="ECO:0000256" key="6">
    <source>
        <dbReference type="ARBA" id="ARBA00023136"/>
    </source>
</evidence>
<keyword evidence="3 7" id="KW-0812">Transmembrane</keyword>
<reference evidence="8 9" key="1">
    <citation type="journal article" date="2008" name="Nat. Biotechnol.">
        <title>Genome sequencing and analysis of the filamentous fungus Penicillium chrysogenum.</title>
        <authorList>
            <person name="van den Berg M.A."/>
            <person name="Albang R."/>
            <person name="Albermann K."/>
            <person name="Badger J.H."/>
            <person name="Daran J.-M."/>
            <person name="Driessen A.J.M."/>
            <person name="Garcia-Estrada C."/>
            <person name="Fedorova N.D."/>
            <person name="Harris D.M."/>
            <person name="Heijne W.H.M."/>
            <person name="Joardar V.S."/>
            <person name="Kiel J.A.K.W."/>
            <person name="Kovalchuk A."/>
            <person name="Martin J.F."/>
            <person name="Nierman W.C."/>
            <person name="Nijland J.G."/>
            <person name="Pronk J.T."/>
            <person name="Roubos J.A."/>
            <person name="van der Klei I.J."/>
            <person name="van Peij N.N.M.E."/>
            <person name="Veenhuis M."/>
            <person name="von Doehren H."/>
            <person name="Wagner C."/>
            <person name="Wortman J.R."/>
            <person name="Bovenberg R.A.L."/>
        </authorList>
    </citation>
    <scope>NUCLEOTIDE SEQUENCE [LARGE SCALE GENOMIC DNA]</scope>
    <source>
        <strain evidence="9">ATCC 28089 / DSM 1075 / NRRL 1951 / Wisconsin 54-1255</strain>
    </source>
</reference>
<accession>B6HPU2</accession>
<comment type="subcellular location">
    <subcellularLocation>
        <location evidence="1">Membrane</location>
        <topology evidence="1">Multi-pass membrane protein</topology>
    </subcellularLocation>
</comment>
<dbReference type="InterPro" id="IPR003445">
    <property type="entry name" value="Cat_transpt"/>
</dbReference>
<evidence type="ECO:0000313" key="9">
    <source>
        <dbReference type="Proteomes" id="UP000000724"/>
    </source>
</evidence>
<dbReference type="AlphaFoldDB" id="B6HPU2"/>
<keyword evidence="6 7" id="KW-0472">Membrane</keyword>
<feature type="transmembrane region" description="Helical" evidence="7">
    <location>
        <begin position="273"/>
        <end position="296"/>
    </location>
</feature>
<feature type="transmembrane region" description="Helical" evidence="7">
    <location>
        <begin position="95"/>
        <end position="116"/>
    </location>
</feature>
<feature type="transmembrane region" description="Helical" evidence="7">
    <location>
        <begin position="16"/>
        <end position="36"/>
    </location>
</feature>
<sequence>MKGEFKFFTEKNKQKYFWLLQGPYNPIILYMVWGIPALNSDNAYDSHISMPIMADLLAFSPLTLHYAYFILTPAIGSAIFYTASSHIHDLHYSDALFMCFSAMTGAGLSVMDLSTLNSLQQGTLFCLLILGHAFPIIAIISLFRAWKLRSALRDNSNGEKQNQVACNKQGALSAKDTCNAKATTVVREVQPDVSSPCEPEGSSGDYGFIVVTDLKHPEQSQQVTSLIVDKEKVLGNRKAHISWLKGIVQRASKHLSCKKPTNYRELDEVEYRALALTAVLIILYFIGFLILGIVSIGLWSKFVRPDIPREDGASPFWAGAFLATSALCNNGMSLIDTNMGAYQKEPFPLLACGVLILAGNTLFPCLLRFLIWALRQMLPNKPTWQEWRRSFDFTLTQSQKACAYLYPAWHTWFILGTVVVLNAIMWGAFEVSAINNEEIGSLPVKFRVLDGLFQALAVRGGGFTVVAFDRLPQGLLILYGTSTKITNTQFTAPPQKESHRSSLSGLPHARFVYQQLRSQFSHDIWWLSLAILLITITESDHFEADPLAFSTFRIIFEAVSAYSYVGVSFGCPGQTYSFCGAWHTFSKVLLIAVALRGRHRGLSAIFGNADLFPQSRGGTGEENMELEKNGHVNTKEMSVGCV</sequence>
<keyword evidence="5" id="KW-0406">Ion transport</keyword>
<dbReference type="OrthoDB" id="9999863at2759"/>
<evidence type="ECO:0000256" key="2">
    <source>
        <dbReference type="ARBA" id="ARBA00022448"/>
    </source>
</evidence>
<dbReference type="OMA" id="KACAYLY"/>
<dbReference type="GO" id="GO:0030007">
    <property type="term" value="P:intracellular potassium ion homeostasis"/>
    <property type="evidence" value="ECO:0007669"/>
    <property type="project" value="TreeGrafter"/>
</dbReference>
<evidence type="ECO:0000313" key="8">
    <source>
        <dbReference type="EMBL" id="CAP97940.1"/>
    </source>
</evidence>
<dbReference type="GO" id="GO:0140107">
    <property type="term" value="F:high-affinity potassium ion transmembrane transporter activity"/>
    <property type="evidence" value="ECO:0007669"/>
    <property type="project" value="TreeGrafter"/>
</dbReference>